<dbReference type="Proteomes" id="UP001180081">
    <property type="component" value="Unassembled WGS sequence"/>
</dbReference>
<dbReference type="EMBL" id="JAUFPU010000008">
    <property type="protein sequence ID" value="MDN3576872.1"/>
    <property type="molecule type" value="Genomic_DNA"/>
</dbReference>
<reference evidence="1" key="2">
    <citation type="submission" date="2023-06" db="EMBL/GenBank/DDBJ databases">
        <authorList>
            <person name="Lucena T."/>
            <person name="Sun Q."/>
        </authorList>
    </citation>
    <scope>NUCLEOTIDE SEQUENCE</scope>
    <source>
        <strain evidence="1">CECT 7703</strain>
    </source>
</reference>
<protein>
    <submittedName>
        <fullName evidence="1">Uncharacterized protein</fullName>
    </submittedName>
</protein>
<gene>
    <name evidence="1" type="ORF">QWZ03_08855</name>
</gene>
<comment type="caution">
    <text evidence="1">The sequence shown here is derived from an EMBL/GenBank/DDBJ whole genome shotgun (WGS) entry which is preliminary data.</text>
</comment>
<dbReference type="RefSeq" id="WP_290332358.1">
    <property type="nucleotide sequence ID" value="NZ_JAUFPU010000008.1"/>
</dbReference>
<evidence type="ECO:0000313" key="2">
    <source>
        <dbReference type="Proteomes" id="UP001180081"/>
    </source>
</evidence>
<evidence type="ECO:0000313" key="1">
    <source>
        <dbReference type="EMBL" id="MDN3576872.1"/>
    </source>
</evidence>
<reference evidence="1" key="1">
    <citation type="journal article" date="2014" name="Int. J. Syst. Evol. Microbiol.">
        <title>Complete genome of a new Firmicutes species belonging to the dominant human colonic microbiota ('Ruminococcus bicirculans') reveals two chromosomes and a selective capacity to utilize plant glucans.</title>
        <authorList>
            <consortium name="NISC Comparative Sequencing Program"/>
            <person name="Wegmann U."/>
            <person name="Louis P."/>
            <person name="Goesmann A."/>
            <person name="Henrissat B."/>
            <person name="Duncan S.H."/>
            <person name="Flint H.J."/>
        </authorList>
    </citation>
    <scope>NUCLEOTIDE SEQUENCE</scope>
    <source>
        <strain evidence="1">CECT 7703</strain>
    </source>
</reference>
<sequence length="87" mass="9597">MVFALCFDTNTLHCFMSERLAADYCRQHGGDWQLCDEQGRAVYPPGFAPRAQMGLLAAHMWLAETPYAEGVLPYGFDPSPGGGLEQN</sequence>
<accession>A0ABT8B3N4</accession>
<name>A0ABT8B3N4_9NEIS</name>
<proteinExistence type="predicted"/>
<organism evidence="1 2">
    <name type="scientific">Chitinimonas viridis</name>
    <dbReference type="NCBI Taxonomy" id="664880"/>
    <lineage>
        <taxon>Bacteria</taxon>
        <taxon>Pseudomonadati</taxon>
        <taxon>Pseudomonadota</taxon>
        <taxon>Betaproteobacteria</taxon>
        <taxon>Neisseriales</taxon>
        <taxon>Chitinibacteraceae</taxon>
        <taxon>Chitinimonas</taxon>
    </lineage>
</organism>
<keyword evidence="2" id="KW-1185">Reference proteome</keyword>